<dbReference type="CDD" id="cd17478">
    <property type="entry name" value="MFS_FsR"/>
    <property type="match status" value="1"/>
</dbReference>
<evidence type="ECO:0000256" key="4">
    <source>
        <dbReference type="SAM" id="Phobius"/>
    </source>
</evidence>
<accession>A0A5B9DT94</accession>
<dbReference type="EMBL" id="CP041690">
    <property type="protein sequence ID" value="QEE22671.1"/>
    <property type="molecule type" value="Genomic_DNA"/>
</dbReference>
<keyword evidence="1 4" id="KW-0812">Transmembrane</keyword>
<proteinExistence type="predicted"/>
<dbReference type="PANTHER" id="PTHR43129">
    <property type="entry name" value="FOSMIDOMYCIN RESISTANCE PROTEIN"/>
    <property type="match status" value="1"/>
</dbReference>
<protein>
    <submittedName>
        <fullName evidence="6">MFS transporter</fullName>
    </submittedName>
</protein>
<dbReference type="InterPro" id="IPR036259">
    <property type="entry name" value="MFS_trans_sf"/>
</dbReference>
<dbReference type="PROSITE" id="PS50850">
    <property type="entry name" value="MFS"/>
    <property type="match status" value="1"/>
</dbReference>
<feature type="transmembrane region" description="Helical" evidence="4">
    <location>
        <begin position="32"/>
        <end position="49"/>
    </location>
</feature>
<feature type="transmembrane region" description="Helical" evidence="4">
    <location>
        <begin position="152"/>
        <end position="176"/>
    </location>
</feature>
<dbReference type="InterPro" id="IPR020846">
    <property type="entry name" value="MFS_dom"/>
</dbReference>
<dbReference type="InterPro" id="IPR011701">
    <property type="entry name" value="MFS"/>
</dbReference>
<evidence type="ECO:0000256" key="3">
    <source>
        <dbReference type="ARBA" id="ARBA00023136"/>
    </source>
</evidence>
<evidence type="ECO:0000259" key="5">
    <source>
        <dbReference type="PROSITE" id="PS50850"/>
    </source>
</evidence>
<feature type="transmembrane region" description="Helical" evidence="4">
    <location>
        <begin position="240"/>
        <end position="260"/>
    </location>
</feature>
<feature type="transmembrane region" description="Helical" evidence="4">
    <location>
        <begin position="197"/>
        <end position="228"/>
    </location>
</feature>
<feature type="transmembrane region" description="Helical" evidence="4">
    <location>
        <begin position="61"/>
        <end position="80"/>
    </location>
</feature>
<organism evidence="6 7">
    <name type="scientific">Paradevosia tibetensis</name>
    <dbReference type="NCBI Taxonomy" id="1447062"/>
    <lineage>
        <taxon>Bacteria</taxon>
        <taxon>Pseudomonadati</taxon>
        <taxon>Pseudomonadota</taxon>
        <taxon>Alphaproteobacteria</taxon>
        <taxon>Hyphomicrobiales</taxon>
        <taxon>Devosiaceae</taxon>
        <taxon>Paradevosia</taxon>
    </lineage>
</organism>
<feature type="transmembrane region" description="Helical" evidence="4">
    <location>
        <begin position="267"/>
        <end position="286"/>
    </location>
</feature>
<evidence type="ECO:0000256" key="1">
    <source>
        <dbReference type="ARBA" id="ARBA00022692"/>
    </source>
</evidence>
<feature type="transmembrane region" description="Helical" evidence="4">
    <location>
        <begin position="125"/>
        <end position="146"/>
    </location>
</feature>
<keyword evidence="7" id="KW-1185">Reference proteome</keyword>
<sequence length="382" mass="40614">MAVSLGHLLNDTMQSLIPALYPMLKDSYGLDFTQIGILGFVFQVTASLLQPVVGIYTDKRPLPYSLSIGMGFTLIGLVFLAFANAYWLLLVGASFVGLGSSVFHPEASRVARLASGGRHGLAQSLFQVGGNIGSAIGPLLAAFIVLPRGQVSVSWFSGVALVGMLVLYGVGRWYAAHRAANAGRKPPAPALVLPRPVVIRTIAILVLLTLSKHLYMTSISSFYTFYVIDRFGVSVQDAQILLFVFLAAVAIGTVAGGPVMDRFGTRFTIWFSILGALPFTLVLPYVDFTWTVILTFVIGVILASAFSAIVVFAQELVPGRVGMVAGLFFGLAFGIGGIGAAVLGIVADRSSIEFVFKLCSFLPFLGLLTVFLPPIGKGRARA</sequence>
<name>A0A5B9DT94_9HYPH</name>
<dbReference type="GO" id="GO:0005886">
    <property type="term" value="C:plasma membrane"/>
    <property type="evidence" value="ECO:0007669"/>
    <property type="project" value="TreeGrafter"/>
</dbReference>
<feature type="transmembrane region" description="Helical" evidence="4">
    <location>
        <begin position="352"/>
        <end position="372"/>
    </location>
</feature>
<feature type="domain" description="Major facilitator superfamily (MFS) profile" evidence="5">
    <location>
        <begin position="1"/>
        <end position="378"/>
    </location>
</feature>
<feature type="transmembrane region" description="Helical" evidence="4">
    <location>
        <begin position="292"/>
        <end position="312"/>
    </location>
</feature>
<dbReference type="SUPFAM" id="SSF103473">
    <property type="entry name" value="MFS general substrate transporter"/>
    <property type="match status" value="1"/>
</dbReference>
<dbReference type="OrthoDB" id="9770492at2"/>
<keyword evidence="2 4" id="KW-1133">Transmembrane helix</keyword>
<dbReference type="GO" id="GO:0022857">
    <property type="term" value="F:transmembrane transporter activity"/>
    <property type="evidence" value="ECO:0007669"/>
    <property type="project" value="InterPro"/>
</dbReference>
<feature type="transmembrane region" description="Helical" evidence="4">
    <location>
        <begin position="324"/>
        <end position="346"/>
    </location>
</feature>
<evidence type="ECO:0000313" key="7">
    <source>
        <dbReference type="Proteomes" id="UP000321062"/>
    </source>
</evidence>
<dbReference type="KEGG" id="yti:FNA67_02625"/>
<dbReference type="PANTHER" id="PTHR43129:SF1">
    <property type="entry name" value="FOSMIDOMYCIN RESISTANCE PROTEIN"/>
    <property type="match status" value="1"/>
</dbReference>
<dbReference type="Pfam" id="PF07690">
    <property type="entry name" value="MFS_1"/>
    <property type="match status" value="1"/>
</dbReference>
<dbReference type="Gene3D" id="1.20.1250.20">
    <property type="entry name" value="MFS general substrate transporter like domains"/>
    <property type="match status" value="2"/>
</dbReference>
<evidence type="ECO:0000256" key="2">
    <source>
        <dbReference type="ARBA" id="ARBA00022989"/>
    </source>
</evidence>
<dbReference type="Proteomes" id="UP000321062">
    <property type="component" value="Chromosome"/>
</dbReference>
<evidence type="ECO:0000313" key="6">
    <source>
        <dbReference type="EMBL" id="QEE22671.1"/>
    </source>
</evidence>
<keyword evidence="3 4" id="KW-0472">Membrane</keyword>
<reference evidence="6 7" key="1">
    <citation type="journal article" date="2015" name="Int. J. Syst. Evol. Microbiol.">
        <title>Youhaiella tibetensis gen. nov., sp. nov., isolated from subsurface sediment.</title>
        <authorList>
            <person name="Wang Y.X."/>
            <person name="Huang F.Q."/>
            <person name="Nogi Y."/>
            <person name="Pang S.J."/>
            <person name="Wang P.K."/>
            <person name="Lv J."/>
        </authorList>
    </citation>
    <scope>NUCLEOTIDE SEQUENCE [LARGE SCALE GENOMIC DNA]</scope>
    <source>
        <strain evidence="7">fig4</strain>
    </source>
</reference>
<dbReference type="AlphaFoldDB" id="A0A5B9DT94"/>
<gene>
    <name evidence="6" type="ORF">FNA67_02625</name>
</gene>